<evidence type="ECO:0000313" key="6">
    <source>
        <dbReference type="EMBL" id="CAD8683106.1"/>
    </source>
</evidence>
<sequence length="180" mass="19843">MASAGKEVAIVGGGCFWCVEAVYNQIKGVSSAVSGYAGGHVENPTYEQVCAKDTGHAEVVAVTFDPAAISYETILQVFFSIHDPTTPNRQGHDVGPQYRSVIMYNDDVQKATAEKVMKQVADEKIYDAPLVTELLPASKFYEAEKYHQEYYKNNPSQGYCAAVVGPKVNKFRAKWSHLLR</sequence>
<reference evidence="6" key="1">
    <citation type="submission" date="2021-01" db="EMBL/GenBank/DDBJ databases">
        <authorList>
            <person name="Corre E."/>
            <person name="Pelletier E."/>
            <person name="Niang G."/>
            <person name="Scheremetjew M."/>
            <person name="Finn R."/>
            <person name="Kale V."/>
            <person name="Holt S."/>
            <person name="Cochrane G."/>
            <person name="Meng A."/>
            <person name="Brown T."/>
            <person name="Cohen L."/>
        </authorList>
    </citation>
    <scope>NUCLEOTIDE SEQUENCE</scope>
    <source>
        <strain evidence="6">SAG 11-49</strain>
    </source>
</reference>
<evidence type="ECO:0000256" key="4">
    <source>
        <dbReference type="ARBA" id="ARBA00030643"/>
    </source>
</evidence>
<dbReference type="NCBIfam" id="TIGR00401">
    <property type="entry name" value="msrA"/>
    <property type="match status" value="1"/>
</dbReference>
<dbReference type="InterPro" id="IPR036509">
    <property type="entry name" value="Met_Sox_Rdtase_MsrA_sf"/>
</dbReference>
<dbReference type="InterPro" id="IPR002569">
    <property type="entry name" value="Met_Sox_Rdtase_MsrA_dom"/>
</dbReference>
<proteinExistence type="inferred from homology"/>
<dbReference type="PANTHER" id="PTHR43774:SF1">
    <property type="entry name" value="PEPTIDE METHIONINE SULFOXIDE REDUCTASE MSRA 2"/>
    <property type="match status" value="1"/>
</dbReference>
<dbReference type="Gene3D" id="3.30.1060.10">
    <property type="entry name" value="Peptide methionine sulphoxide reductase MsrA"/>
    <property type="match status" value="1"/>
</dbReference>
<dbReference type="EMBL" id="HBFB01019655">
    <property type="protein sequence ID" value="CAD8683106.1"/>
    <property type="molecule type" value="Transcribed_RNA"/>
</dbReference>
<evidence type="ECO:0000256" key="3">
    <source>
        <dbReference type="ARBA" id="ARBA00023002"/>
    </source>
</evidence>
<dbReference type="HAMAP" id="MF_01401">
    <property type="entry name" value="MsrA"/>
    <property type="match status" value="1"/>
</dbReference>
<accession>A0A7S0RPG9</accession>
<dbReference type="Pfam" id="PF01625">
    <property type="entry name" value="PMSR"/>
    <property type="match status" value="1"/>
</dbReference>
<protein>
    <recommendedName>
        <fullName evidence="2">peptide-methionine (S)-S-oxide reductase</fullName>
        <ecNumber evidence="2">1.8.4.11</ecNumber>
    </recommendedName>
    <alternativeName>
        <fullName evidence="4">Peptide-methionine (S)-S-oxide reductase</fullName>
    </alternativeName>
</protein>
<evidence type="ECO:0000259" key="5">
    <source>
        <dbReference type="Pfam" id="PF01625"/>
    </source>
</evidence>
<dbReference type="EC" id="1.8.4.11" evidence="2"/>
<dbReference type="SUPFAM" id="SSF55068">
    <property type="entry name" value="Peptide methionine sulfoxide reductase"/>
    <property type="match status" value="1"/>
</dbReference>
<evidence type="ECO:0000256" key="2">
    <source>
        <dbReference type="ARBA" id="ARBA00012502"/>
    </source>
</evidence>
<evidence type="ECO:0000256" key="1">
    <source>
        <dbReference type="ARBA" id="ARBA00005591"/>
    </source>
</evidence>
<name>A0A7S0RPG9_9CHLO</name>
<feature type="domain" description="Peptide methionine sulphoxide reductase MsrA" evidence="5">
    <location>
        <begin position="9"/>
        <end position="160"/>
    </location>
</feature>
<gene>
    <name evidence="6" type="ORF">CLEI1391_LOCUS11043</name>
</gene>
<comment type="similarity">
    <text evidence="1">Belongs to the MsrA Met sulfoxide reductase family.</text>
</comment>
<organism evidence="6">
    <name type="scientific">Chlamydomonas leiostraca</name>
    <dbReference type="NCBI Taxonomy" id="1034604"/>
    <lineage>
        <taxon>Eukaryota</taxon>
        <taxon>Viridiplantae</taxon>
        <taxon>Chlorophyta</taxon>
        <taxon>core chlorophytes</taxon>
        <taxon>Chlorophyceae</taxon>
        <taxon>CS clade</taxon>
        <taxon>Chlamydomonadales</taxon>
        <taxon>Chlamydomonadaceae</taxon>
        <taxon>Chlamydomonas</taxon>
    </lineage>
</organism>
<keyword evidence="3" id="KW-0560">Oxidoreductase</keyword>
<dbReference type="PANTHER" id="PTHR43774">
    <property type="entry name" value="PEPTIDE METHIONINE SULFOXIDE REDUCTASE"/>
    <property type="match status" value="1"/>
</dbReference>
<dbReference type="GO" id="GO:0008113">
    <property type="term" value="F:peptide-methionine (S)-S-oxide reductase activity"/>
    <property type="evidence" value="ECO:0007669"/>
    <property type="project" value="UniProtKB-EC"/>
</dbReference>
<dbReference type="AlphaFoldDB" id="A0A7S0RPG9"/>